<sequence length="316" mass="35165">MCGPRRLPSLRPASSACATRLALALVRLIPQRLRREGRTHVTRSGGGRKTGMQRAAWRQHVQQALERLPGTGGRLNGRRGRASTSPDAPDRRLCSAPPRPDETLQDRLETLLGGAGAGAEHLLAAVELRREREELRQQLAVATQSLERAEAETREQRARAQRLARDLGALRHQHQELQGRAWALSREAEELRAELHRARQERLELEARWVREKAREAQRLNCANEQREKYQRKVSRLLEKLERARGAPVLIPRTGLRMAVSDANRSASWEEAETAAAIGQVEAVPPSTSSPVGWDRTHPSSTGAEVWNSLAGAADS</sequence>
<gene>
    <name evidence="4" type="primary">LOC129340024</name>
</gene>
<dbReference type="RefSeq" id="XP_054850543.1">
    <property type="nucleotide sequence ID" value="XM_054994568.1"/>
</dbReference>
<evidence type="ECO:0000256" key="1">
    <source>
        <dbReference type="SAM" id="Coils"/>
    </source>
</evidence>
<accession>A0AA97K4E7</accession>
<feature type="region of interest" description="Disordered" evidence="2">
    <location>
        <begin position="271"/>
        <end position="316"/>
    </location>
</feature>
<feature type="compositionally biased region" description="Basic and acidic residues" evidence="2">
    <location>
        <begin position="88"/>
        <end position="102"/>
    </location>
</feature>
<proteinExistence type="predicted"/>
<feature type="coiled-coil region" evidence="1">
    <location>
        <begin position="125"/>
        <end position="247"/>
    </location>
</feature>
<dbReference type="AlphaFoldDB" id="A0AA97K4E7"/>
<organism evidence="3 4">
    <name type="scientific">Eublepharis macularius</name>
    <name type="common">Leopard gecko</name>
    <name type="synonym">Cyrtodactylus macularius</name>
    <dbReference type="NCBI Taxonomy" id="481883"/>
    <lineage>
        <taxon>Eukaryota</taxon>
        <taxon>Metazoa</taxon>
        <taxon>Chordata</taxon>
        <taxon>Craniata</taxon>
        <taxon>Vertebrata</taxon>
        <taxon>Euteleostomi</taxon>
        <taxon>Lepidosauria</taxon>
        <taxon>Squamata</taxon>
        <taxon>Bifurcata</taxon>
        <taxon>Gekkota</taxon>
        <taxon>Eublepharidae</taxon>
        <taxon>Eublepharinae</taxon>
        <taxon>Eublepharis</taxon>
    </lineage>
</organism>
<evidence type="ECO:0000313" key="3">
    <source>
        <dbReference type="Proteomes" id="UP001190640"/>
    </source>
</evidence>
<dbReference type="GeneID" id="129340024"/>
<feature type="region of interest" description="Disordered" evidence="2">
    <location>
        <begin position="36"/>
        <end position="102"/>
    </location>
</feature>
<reference evidence="4" key="1">
    <citation type="submission" date="2025-08" db="UniProtKB">
        <authorList>
            <consortium name="RefSeq"/>
        </authorList>
    </citation>
    <scope>IDENTIFICATION</scope>
    <source>
        <tissue evidence="4">Blood</tissue>
    </source>
</reference>
<keyword evidence="1" id="KW-0175">Coiled coil</keyword>
<protein>
    <submittedName>
        <fullName evidence="4">Autophagy-related protein 16-1-like</fullName>
    </submittedName>
</protein>
<evidence type="ECO:0000313" key="4">
    <source>
        <dbReference type="RefSeq" id="XP_054850543.1"/>
    </source>
</evidence>
<evidence type="ECO:0000256" key="2">
    <source>
        <dbReference type="SAM" id="MobiDB-lite"/>
    </source>
</evidence>
<name>A0AA97K4E7_EUBMA</name>
<dbReference type="KEGG" id="emc:129340024"/>
<keyword evidence="3" id="KW-1185">Reference proteome</keyword>
<dbReference type="Proteomes" id="UP001190640">
    <property type="component" value="Chromosome 12"/>
</dbReference>